<dbReference type="InterPro" id="IPR051458">
    <property type="entry name" value="Cyt/Met_Dipeptidase"/>
</dbReference>
<proteinExistence type="predicted"/>
<dbReference type="Proteomes" id="UP001396898">
    <property type="component" value="Unassembled WGS sequence"/>
</dbReference>
<protein>
    <recommendedName>
        <fullName evidence="7">MIT domain-containing protein</fullName>
    </recommendedName>
</protein>
<gene>
    <name evidence="5" type="ORF">PG991_000444</name>
</gene>
<feature type="region of interest" description="Disordered" evidence="4">
    <location>
        <begin position="81"/>
        <end position="106"/>
    </location>
</feature>
<evidence type="ECO:0000256" key="4">
    <source>
        <dbReference type="SAM" id="MobiDB-lite"/>
    </source>
</evidence>
<accession>A0ABR1T3M5</accession>
<evidence type="ECO:0000256" key="3">
    <source>
        <dbReference type="ARBA" id="ARBA00022801"/>
    </source>
</evidence>
<keyword evidence="1" id="KW-0645">Protease</keyword>
<evidence type="ECO:0000256" key="2">
    <source>
        <dbReference type="ARBA" id="ARBA00022723"/>
    </source>
</evidence>
<evidence type="ECO:0000313" key="5">
    <source>
        <dbReference type="EMBL" id="KAK8040656.1"/>
    </source>
</evidence>
<keyword evidence="6" id="KW-1185">Reference proteome</keyword>
<dbReference type="PANTHER" id="PTHR43270">
    <property type="entry name" value="BETA-ALA-HIS DIPEPTIDASE"/>
    <property type="match status" value="1"/>
</dbReference>
<evidence type="ECO:0000256" key="1">
    <source>
        <dbReference type="ARBA" id="ARBA00022670"/>
    </source>
</evidence>
<dbReference type="PANTHER" id="PTHR43270:SF8">
    <property type="entry name" value="DI- AND TRIPEPTIDASE DUG2-RELATED"/>
    <property type="match status" value="1"/>
</dbReference>
<comment type="caution">
    <text evidence="5">The sequence shown here is derived from an EMBL/GenBank/DDBJ whole genome shotgun (WGS) entry which is preliminary data.</text>
</comment>
<evidence type="ECO:0000313" key="6">
    <source>
        <dbReference type="Proteomes" id="UP001396898"/>
    </source>
</evidence>
<reference evidence="5 6" key="1">
    <citation type="submission" date="2023-01" db="EMBL/GenBank/DDBJ databases">
        <title>Analysis of 21 Apiospora genomes using comparative genomics revels a genus with tremendous synthesis potential of carbohydrate active enzymes and secondary metabolites.</title>
        <authorList>
            <person name="Sorensen T."/>
        </authorList>
    </citation>
    <scope>NUCLEOTIDE SEQUENCE [LARGE SCALE GENOMIC DNA]</scope>
    <source>
        <strain evidence="5 6">CBS 20057</strain>
    </source>
</reference>
<organism evidence="5 6">
    <name type="scientific">Apiospora marii</name>
    <dbReference type="NCBI Taxonomy" id="335849"/>
    <lineage>
        <taxon>Eukaryota</taxon>
        <taxon>Fungi</taxon>
        <taxon>Dikarya</taxon>
        <taxon>Ascomycota</taxon>
        <taxon>Pezizomycotina</taxon>
        <taxon>Sordariomycetes</taxon>
        <taxon>Xylariomycetidae</taxon>
        <taxon>Amphisphaeriales</taxon>
        <taxon>Apiosporaceae</taxon>
        <taxon>Apiospora</taxon>
    </lineage>
</organism>
<keyword evidence="3" id="KW-0378">Hydrolase</keyword>
<keyword evidence="2" id="KW-0479">Metal-binding</keyword>
<feature type="compositionally biased region" description="Polar residues" evidence="4">
    <location>
        <begin position="90"/>
        <end position="100"/>
    </location>
</feature>
<sequence length="237" mass="26263">MATNTEQPFHADIMAIYDECQGILNSSTGLARSGYHDALELADAAVDLAEAARLGDGTLRRCRELQAHCLSLLQKQYRVSEQHERDRYNNKSASTEQSSPTPRPAPLAASIVDAVAALSMEDERSSVVGRSSRRKRSITWFDQNPDLHSGVDGSYMINEPLTDLTTLISKLKGPRNRILIPGFYEGILPLTPEEEARFDDITRCAIKQTDDAALYVPELQFECSLTVSLEIPPVDLK</sequence>
<dbReference type="EMBL" id="JAQQWI010000001">
    <property type="protein sequence ID" value="KAK8040656.1"/>
    <property type="molecule type" value="Genomic_DNA"/>
</dbReference>
<evidence type="ECO:0008006" key="7">
    <source>
        <dbReference type="Google" id="ProtNLM"/>
    </source>
</evidence>
<name>A0ABR1T3M5_9PEZI</name>
<dbReference type="Gene3D" id="3.30.70.360">
    <property type="match status" value="1"/>
</dbReference>